<dbReference type="InterPro" id="IPR003961">
    <property type="entry name" value="FN3_dom"/>
</dbReference>
<feature type="domain" description="Fibronectin type-III" evidence="2">
    <location>
        <begin position="67"/>
        <end position="152"/>
    </location>
</feature>
<dbReference type="InterPro" id="IPR013783">
    <property type="entry name" value="Ig-like_fold"/>
</dbReference>
<name>A0A2X2YA94_CLOPF</name>
<keyword evidence="3" id="KW-0378">Hydrolase</keyword>
<dbReference type="EMBL" id="UAWG01000020">
    <property type="protein sequence ID" value="SQB61044.1"/>
    <property type="molecule type" value="Genomic_DNA"/>
</dbReference>
<protein>
    <submittedName>
        <fullName evidence="3">Sialidase-like protein</fullName>
        <ecNumber evidence="3">3.2.1.169</ecNumber>
    </submittedName>
</protein>
<dbReference type="SMART" id="SM00060">
    <property type="entry name" value="FN3"/>
    <property type="match status" value="1"/>
</dbReference>
<dbReference type="Pfam" id="PF00041">
    <property type="entry name" value="fn3"/>
    <property type="match status" value="1"/>
</dbReference>
<dbReference type="EC" id="3.2.1.169" evidence="3"/>
<dbReference type="InterPro" id="IPR036116">
    <property type="entry name" value="FN3_sf"/>
</dbReference>
<evidence type="ECO:0000256" key="1">
    <source>
        <dbReference type="SAM" id="Coils"/>
    </source>
</evidence>
<feature type="coiled-coil region" evidence="1">
    <location>
        <begin position="26"/>
        <end position="60"/>
    </location>
</feature>
<accession>A0A2X2YA94</accession>
<dbReference type="PROSITE" id="PS50853">
    <property type="entry name" value="FN3"/>
    <property type="match status" value="1"/>
</dbReference>
<dbReference type="CDD" id="cd00063">
    <property type="entry name" value="FN3"/>
    <property type="match status" value="1"/>
</dbReference>
<evidence type="ECO:0000313" key="4">
    <source>
        <dbReference type="Proteomes" id="UP000249986"/>
    </source>
</evidence>
<gene>
    <name evidence="3" type="primary">nagJ_4</name>
    <name evidence="3" type="ORF">NCTC10719_02714</name>
</gene>
<dbReference type="Gene3D" id="1.20.1270.70">
    <property type="entry name" value="Designed single chain three-helix bundle"/>
    <property type="match status" value="1"/>
</dbReference>
<organism evidence="3 4">
    <name type="scientific">Clostridium perfringens</name>
    <dbReference type="NCBI Taxonomy" id="1502"/>
    <lineage>
        <taxon>Bacteria</taxon>
        <taxon>Bacillati</taxon>
        <taxon>Bacillota</taxon>
        <taxon>Clostridia</taxon>
        <taxon>Eubacteriales</taxon>
        <taxon>Clostridiaceae</taxon>
        <taxon>Clostridium</taxon>
    </lineage>
</organism>
<keyword evidence="3" id="KW-0326">Glycosidase</keyword>
<dbReference type="GO" id="GO:0102571">
    <property type="term" value="F:[protein]-3-O-(N-acetyl-D-glucosaminyl)-L-serine/L-threonine O-N-acetyl-alpha-D-glucosaminase activity"/>
    <property type="evidence" value="ECO:0007669"/>
    <property type="project" value="UniProtKB-EC"/>
</dbReference>
<keyword evidence="1" id="KW-0175">Coiled coil</keyword>
<evidence type="ECO:0000313" key="3">
    <source>
        <dbReference type="EMBL" id="SQB61044.1"/>
    </source>
</evidence>
<dbReference type="Gene3D" id="2.60.40.10">
    <property type="entry name" value="Immunoglobulins"/>
    <property type="match status" value="1"/>
</dbReference>
<dbReference type="Proteomes" id="UP000249986">
    <property type="component" value="Unassembled WGS sequence"/>
</dbReference>
<sequence length="152" mass="16994">MEAGKLIKEDYTIESWTVFEEALNHAKDLNNDIEATKEGVDEATVRLKEAMNSLEKVNNEGEIVIGPVNNFEASEIAKKNVTVTWSAPESTKGLEGYVLYRDGKKVAEIGAEETSYKFKGLSRHTIYNFKIAAKYSNGELSKKESITLRTAR</sequence>
<reference evidence="3 4" key="1">
    <citation type="submission" date="2018-06" db="EMBL/GenBank/DDBJ databases">
        <authorList>
            <consortium name="Pathogen Informatics"/>
            <person name="Doyle S."/>
        </authorList>
    </citation>
    <scope>NUCLEOTIDE SEQUENCE [LARGE SCALE GENOMIC DNA]</scope>
    <source>
        <strain evidence="3 4">NCTC10719</strain>
    </source>
</reference>
<dbReference type="AlphaFoldDB" id="A0A2X2YA94"/>
<dbReference type="SUPFAM" id="SSF49265">
    <property type="entry name" value="Fibronectin type III"/>
    <property type="match status" value="1"/>
</dbReference>
<evidence type="ECO:0000259" key="2">
    <source>
        <dbReference type="PROSITE" id="PS50853"/>
    </source>
</evidence>
<proteinExistence type="predicted"/>